<gene>
    <name evidence="2" type="ORF">MAIC_09710</name>
</gene>
<accession>A0AAD1MAB3</accession>
<dbReference type="Gene3D" id="3.90.1210.10">
    <property type="entry name" value="Antifreeze-like/N-acetylneuraminic acid synthase C-terminal domain"/>
    <property type="match status" value="1"/>
</dbReference>
<dbReference type="EMBL" id="AP022561">
    <property type="protein sequence ID" value="BBX06168.1"/>
    <property type="molecule type" value="Genomic_DNA"/>
</dbReference>
<reference evidence="2 3" key="1">
    <citation type="journal article" date="2019" name="Emerg. Microbes Infect.">
        <title>Comprehensive subspecies identification of 175 nontuberculous mycobacteria species based on 7547 genomic profiles.</title>
        <authorList>
            <person name="Matsumoto Y."/>
            <person name="Kinjo T."/>
            <person name="Motooka D."/>
            <person name="Nabeya D."/>
            <person name="Jung N."/>
            <person name="Uechi K."/>
            <person name="Horii T."/>
            <person name="Iida T."/>
            <person name="Fujita J."/>
            <person name="Nakamura S."/>
        </authorList>
    </citation>
    <scope>NUCLEOTIDE SEQUENCE [LARGE SCALE GENOMIC DNA]</scope>
    <source>
        <strain evidence="2 3">JCM 6376</strain>
    </source>
</reference>
<evidence type="ECO:0000259" key="1">
    <source>
        <dbReference type="SMART" id="SM00858"/>
    </source>
</evidence>
<keyword evidence="3" id="KW-1185">Reference proteome</keyword>
<proteinExistence type="predicted"/>
<dbReference type="KEGG" id="maic:MAIC_09710"/>
<organism evidence="2 3">
    <name type="scientific">Mycolicibacterium aichiense</name>
    <dbReference type="NCBI Taxonomy" id="1799"/>
    <lineage>
        <taxon>Bacteria</taxon>
        <taxon>Bacillati</taxon>
        <taxon>Actinomycetota</taxon>
        <taxon>Actinomycetes</taxon>
        <taxon>Mycobacteriales</taxon>
        <taxon>Mycobacteriaceae</taxon>
        <taxon>Mycolicibacterium</taxon>
    </lineage>
</organism>
<dbReference type="Pfam" id="PF08666">
    <property type="entry name" value="SAF"/>
    <property type="match status" value="1"/>
</dbReference>
<dbReference type="RefSeq" id="WP_115317055.1">
    <property type="nucleotide sequence ID" value="NZ_AP022561.1"/>
</dbReference>
<dbReference type="Proteomes" id="UP000467327">
    <property type="component" value="Chromosome"/>
</dbReference>
<dbReference type="InterPro" id="IPR013974">
    <property type="entry name" value="SAF"/>
</dbReference>
<evidence type="ECO:0000313" key="2">
    <source>
        <dbReference type="EMBL" id="BBX06168.1"/>
    </source>
</evidence>
<dbReference type="AlphaFoldDB" id="A0AAD1MAB3"/>
<dbReference type="SMART" id="SM00858">
    <property type="entry name" value="SAF"/>
    <property type="match status" value="1"/>
</dbReference>
<evidence type="ECO:0000313" key="3">
    <source>
        <dbReference type="Proteomes" id="UP000467327"/>
    </source>
</evidence>
<dbReference type="CDD" id="cd11614">
    <property type="entry name" value="SAF_CpaB_FlgA_like"/>
    <property type="match status" value="1"/>
</dbReference>
<sequence>MGESLNPTLPSRIRHMLRPDFTRTVVARRAVAGALVVLAGLAALRPDPDHDRTDVVVAAHDLSPGLTLDADAVKVEKHSAATVPDGSLTKVDDVIGATLAGPARRGEVLTDVRVLGSRLTGLSAGPDARVVPLHLADAAVLDVIRPGDVVDVMGAADGGGDPKPTLAATNAVVVLVSPKQKAAGAGDDRVVLVALPAAGAHALAAATLVQTVTLTIH</sequence>
<name>A0AAD1MAB3_9MYCO</name>
<protein>
    <recommendedName>
        <fullName evidence="1">SAF domain-containing protein</fullName>
    </recommendedName>
</protein>
<feature type="domain" description="SAF" evidence="1">
    <location>
        <begin position="53"/>
        <end position="115"/>
    </location>
</feature>